<evidence type="ECO:0000313" key="1">
    <source>
        <dbReference type="Proteomes" id="UP000694864"/>
    </source>
</evidence>
<dbReference type="Proteomes" id="UP000694864">
    <property type="component" value="Chromosome 7"/>
</dbReference>
<evidence type="ECO:0000313" key="2">
    <source>
        <dbReference type="RefSeq" id="XP_010417733.1"/>
    </source>
</evidence>
<protein>
    <submittedName>
        <fullName evidence="2">Uncharacterized protein LOC104703419</fullName>
    </submittedName>
</protein>
<accession>A0ABM0SXX7</accession>
<name>A0ABM0SXX7_CAMSA</name>
<keyword evidence="1" id="KW-1185">Reference proteome</keyword>
<proteinExistence type="predicted"/>
<reference evidence="1" key="1">
    <citation type="journal article" date="2014" name="Nat. Commun.">
        <title>The emerging biofuel crop Camelina sativa retains a highly undifferentiated hexaploid genome structure.</title>
        <authorList>
            <person name="Kagale S."/>
            <person name="Koh C."/>
            <person name="Nixon J."/>
            <person name="Bollina V."/>
            <person name="Clarke W.E."/>
            <person name="Tuteja R."/>
            <person name="Spillane C."/>
            <person name="Robinson S.J."/>
            <person name="Links M.G."/>
            <person name="Clarke C."/>
            <person name="Higgins E.E."/>
            <person name="Huebert T."/>
            <person name="Sharpe A.G."/>
            <person name="Parkin I.A."/>
        </authorList>
    </citation>
    <scope>NUCLEOTIDE SEQUENCE [LARGE SCALE GENOMIC DNA]</scope>
    <source>
        <strain evidence="1">cv. DH55</strain>
    </source>
</reference>
<sequence>MAFLLKVKRAKYLSSTVKKDSATNIRKHHWLLEQKLLNFVDAFHQYVYHTAVVLSIQRQCFVVQETLWAIIGSRINMIIGLTIEFYSVQQTLSSGGAVSGIKARCEMEIDRILKQF</sequence>
<gene>
    <name evidence="2" type="primary">LOC104703419</name>
</gene>
<dbReference type="Gene3D" id="1.20.120.1900">
    <property type="entry name" value="Gamma-tubulin complex, C-terminal domain"/>
    <property type="match status" value="1"/>
</dbReference>
<dbReference type="InterPro" id="IPR042241">
    <property type="entry name" value="GCP_C_sf"/>
</dbReference>
<dbReference type="RefSeq" id="XP_010417733.1">
    <property type="nucleotide sequence ID" value="XM_010419431.2"/>
</dbReference>
<dbReference type="GeneID" id="104703419"/>
<reference evidence="2" key="2">
    <citation type="submission" date="2025-08" db="UniProtKB">
        <authorList>
            <consortium name="RefSeq"/>
        </authorList>
    </citation>
    <scope>IDENTIFICATION</scope>
    <source>
        <tissue evidence="2">Leaf</tissue>
    </source>
</reference>
<organism evidence="1 2">
    <name type="scientific">Camelina sativa</name>
    <name type="common">False flax</name>
    <name type="synonym">Myagrum sativum</name>
    <dbReference type="NCBI Taxonomy" id="90675"/>
    <lineage>
        <taxon>Eukaryota</taxon>
        <taxon>Viridiplantae</taxon>
        <taxon>Streptophyta</taxon>
        <taxon>Embryophyta</taxon>
        <taxon>Tracheophyta</taxon>
        <taxon>Spermatophyta</taxon>
        <taxon>Magnoliopsida</taxon>
        <taxon>eudicotyledons</taxon>
        <taxon>Gunneridae</taxon>
        <taxon>Pentapetalae</taxon>
        <taxon>rosids</taxon>
        <taxon>malvids</taxon>
        <taxon>Brassicales</taxon>
        <taxon>Brassicaceae</taxon>
        <taxon>Camelineae</taxon>
        <taxon>Camelina</taxon>
    </lineage>
</organism>